<accession>A0ABP1GF94</accession>
<dbReference type="EC" id="2.7.7.8" evidence="2"/>
<dbReference type="InterPro" id="IPR003029">
    <property type="entry name" value="S1_domain"/>
</dbReference>
<dbReference type="PROSITE" id="PS50126">
    <property type="entry name" value="S1"/>
    <property type="match status" value="1"/>
</dbReference>
<dbReference type="Pfam" id="PF00575">
    <property type="entry name" value="S1"/>
    <property type="match status" value="1"/>
</dbReference>
<evidence type="ECO:0000256" key="5">
    <source>
        <dbReference type="ARBA" id="ARBA00022884"/>
    </source>
</evidence>
<dbReference type="InterPro" id="IPR036345">
    <property type="entry name" value="ExoRNase_PH_dom2_sf"/>
</dbReference>
<dbReference type="SUPFAM" id="SSF54791">
    <property type="entry name" value="Eukaryotic type KH-domain (KH-domain type I)"/>
    <property type="match status" value="1"/>
</dbReference>
<dbReference type="InterPro" id="IPR012340">
    <property type="entry name" value="NA-bd_OB-fold"/>
</dbReference>
<dbReference type="InterPro" id="IPR012162">
    <property type="entry name" value="PNPase"/>
</dbReference>
<dbReference type="SUPFAM" id="SSF55666">
    <property type="entry name" value="Ribonuclease PH domain 2-like"/>
    <property type="match status" value="2"/>
</dbReference>
<dbReference type="CDD" id="cd04472">
    <property type="entry name" value="S1_PNPase"/>
    <property type="match status" value="1"/>
</dbReference>
<dbReference type="Gene3D" id="3.30.230.70">
    <property type="entry name" value="GHMP Kinase, N-terminal domain"/>
    <property type="match status" value="2"/>
</dbReference>
<dbReference type="SUPFAM" id="SSF54211">
    <property type="entry name" value="Ribosomal protein S5 domain 2-like"/>
    <property type="match status" value="2"/>
</dbReference>
<feature type="domain" description="S1 motif" evidence="7">
    <location>
        <begin position="678"/>
        <end position="746"/>
    </location>
</feature>
<evidence type="ECO:0000256" key="3">
    <source>
        <dbReference type="ARBA" id="ARBA00022679"/>
    </source>
</evidence>
<dbReference type="InterPro" id="IPR036612">
    <property type="entry name" value="KH_dom_type_1_sf"/>
</dbReference>
<gene>
    <name evidence="8" type="primary">g13398</name>
    <name evidence="8" type="ORF">VP750_LOCUS11873</name>
</gene>
<dbReference type="Pfam" id="PF01138">
    <property type="entry name" value="RNase_PH"/>
    <property type="match status" value="2"/>
</dbReference>
<dbReference type="Proteomes" id="UP001497392">
    <property type="component" value="Unassembled WGS sequence"/>
</dbReference>
<evidence type="ECO:0000256" key="2">
    <source>
        <dbReference type="ARBA" id="ARBA00012416"/>
    </source>
</evidence>
<dbReference type="EMBL" id="CAXHTA020000021">
    <property type="protein sequence ID" value="CAL5229967.1"/>
    <property type="molecule type" value="Genomic_DNA"/>
</dbReference>
<dbReference type="SUPFAM" id="SSF46915">
    <property type="entry name" value="Polynucleotide phosphorylase/guanosine pentaphosphate synthase (PNPase/GPSI), domain 3"/>
    <property type="match status" value="1"/>
</dbReference>
<dbReference type="InterPro" id="IPR001247">
    <property type="entry name" value="ExoRNase_PH_dom1"/>
</dbReference>
<dbReference type="InterPro" id="IPR020568">
    <property type="entry name" value="Ribosomal_Su5_D2-typ_SF"/>
</dbReference>
<dbReference type="PANTHER" id="PTHR11252">
    <property type="entry name" value="POLYRIBONUCLEOTIDE NUCLEOTIDYLTRANSFERASE"/>
    <property type="match status" value="1"/>
</dbReference>
<dbReference type="SMART" id="SM00316">
    <property type="entry name" value="S1"/>
    <property type="match status" value="1"/>
</dbReference>
<dbReference type="Gene3D" id="3.30.1370.10">
    <property type="entry name" value="K Homology domain, type 1"/>
    <property type="match status" value="1"/>
</dbReference>
<evidence type="ECO:0000313" key="8">
    <source>
        <dbReference type="EMBL" id="CAL5229967.1"/>
    </source>
</evidence>
<dbReference type="CDD" id="cd02393">
    <property type="entry name" value="KH-I_PNPase"/>
    <property type="match status" value="1"/>
</dbReference>
<evidence type="ECO:0000313" key="9">
    <source>
        <dbReference type="Proteomes" id="UP001497392"/>
    </source>
</evidence>
<dbReference type="PROSITE" id="PS50084">
    <property type="entry name" value="KH_TYPE_1"/>
    <property type="match status" value="1"/>
</dbReference>
<dbReference type="Gene3D" id="2.40.50.140">
    <property type="entry name" value="Nucleic acid-binding proteins"/>
    <property type="match status" value="1"/>
</dbReference>
<dbReference type="PANTHER" id="PTHR11252:SF16">
    <property type="entry name" value="POLYRIBONUCLEOTIDE NUCLEOTIDYLTRANSFERASE 2, MITOCHONDRIAL"/>
    <property type="match status" value="1"/>
</dbReference>
<evidence type="ECO:0000256" key="1">
    <source>
        <dbReference type="ARBA" id="ARBA00007404"/>
    </source>
</evidence>
<sequence length="770" mass="81155">MSRRHVQKCLARLHLHLCQQPEQVAHGRGLITIAASGTKPEDHADASGISFGSKRLAPLADGAATVSSAGTTLLATVVCEQPQQPLWKQRIHQPLLEVDYQERFSAAGRIPHNAQRRELAPSSTEIGRAQSVQCALEPLFAKGFAGRCQVNCTLLSSNGQSDPEPLVINAASAAVNASDIPWMGPIGAVRVAKMGGGQWVVDPSLAQQKSAALSLLYAGTRDACTLLEVQGKNIAQEDVETALQTAQSEAAALLERQRSHCATSTSAKRDMPSITADSAAFHNISRFGKDRAEAILQDASLSHAERTAALQQARQALEAELRAKGMFRLEHMRIAGSGTASPRDVDLGWEDLQAAALRDLILKSNARPDGRGLLDLRGLECEMGVLPVVHGSALVSAGSSQVLSVVTVGNDQDGLSLETALGLETSSFISHFTCPSFAINEMKARHGHTKKVEVEGARLLRIALSSVVPRGRAFPFAIRLTSDVLADDGAAAMTAVSSATLAFANAGIPLSAPVAGITLGLMASEGSKGMEQWELIADTSSLEEGLGPMQLHAAGTAGGFTALQLVCNRPGGVPLEIVHAAVAKAVQCLPAQLTAVESAMKEGLKSGNTFGLVEVGKDNLRRIIGPQGSVIKGLEADSNSRLSIDDAGLVHIYSPTQADFQTAVASIEGITGASIKEGSVYKVKVVRLMDYGAFVELPNGFQALLHISELANERVKSVEDILAEGDVVNVMCIGRDARGHVKVSRRALLANAGETRQNKMSSMLGMAARS</sequence>
<dbReference type="SUPFAM" id="SSF50249">
    <property type="entry name" value="Nucleic acid-binding proteins"/>
    <property type="match status" value="1"/>
</dbReference>
<protein>
    <recommendedName>
        <fullName evidence="2">polyribonucleotide nucleotidyltransferase</fullName>
        <ecNumber evidence="2">2.7.7.8</ecNumber>
    </recommendedName>
</protein>
<proteinExistence type="inferred from homology"/>
<evidence type="ECO:0000259" key="7">
    <source>
        <dbReference type="PROSITE" id="PS50126"/>
    </source>
</evidence>
<name>A0ABP1GF94_9CHLO</name>
<reference evidence="8 9" key="1">
    <citation type="submission" date="2024-06" db="EMBL/GenBank/DDBJ databases">
        <authorList>
            <person name="Kraege A."/>
            <person name="Thomma B."/>
        </authorList>
    </citation>
    <scope>NUCLEOTIDE SEQUENCE [LARGE SCALE GENOMIC DNA]</scope>
</reference>
<dbReference type="Pfam" id="PF03725">
    <property type="entry name" value="RNase_PH_C"/>
    <property type="match status" value="1"/>
</dbReference>
<keyword evidence="9" id="KW-1185">Reference proteome</keyword>
<dbReference type="InterPro" id="IPR027408">
    <property type="entry name" value="PNPase/RNase_PH_dom_sf"/>
</dbReference>
<dbReference type="InterPro" id="IPR015847">
    <property type="entry name" value="ExoRNase_PH_dom2"/>
</dbReference>
<comment type="similarity">
    <text evidence="1">Belongs to the polyribonucleotide nucleotidyltransferase family.</text>
</comment>
<evidence type="ECO:0000256" key="6">
    <source>
        <dbReference type="PROSITE-ProRule" id="PRU00117"/>
    </source>
</evidence>
<evidence type="ECO:0000256" key="4">
    <source>
        <dbReference type="ARBA" id="ARBA00022695"/>
    </source>
</evidence>
<keyword evidence="4" id="KW-0548">Nucleotidyltransferase</keyword>
<dbReference type="InterPro" id="IPR036456">
    <property type="entry name" value="PNPase_PH_RNA-bd_sf"/>
</dbReference>
<keyword evidence="5 6" id="KW-0694">RNA-binding</keyword>
<organism evidence="8 9">
    <name type="scientific">Coccomyxa viridis</name>
    <dbReference type="NCBI Taxonomy" id="1274662"/>
    <lineage>
        <taxon>Eukaryota</taxon>
        <taxon>Viridiplantae</taxon>
        <taxon>Chlorophyta</taxon>
        <taxon>core chlorophytes</taxon>
        <taxon>Trebouxiophyceae</taxon>
        <taxon>Trebouxiophyceae incertae sedis</taxon>
        <taxon>Coccomyxaceae</taxon>
        <taxon>Coccomyxa</taxon>
    </lineage>
</organism>
<keyword evidence="3" id="KW-0808">Transferase</keyword>
<comment type="caution">
    <text evidence="8">The sequence shown here is derived from an EMBL/GenBank/DDBJ whole genome shotgun (WGS) entry which is preliminary data.</text>
</comment>